<comment type="similarity">
    <text evidence="2">Belongs to the immunoglobulin superfamily. ICAM family.</text>
</comment>
<dbReference type="Pfam" id="PF03921">
    <property type="entry name" value="ICAM_N"/>
    <property type="match status" value="1"/>
</dbReference>
<evidence type="ECO:0000256" key="12">
    <source>
        <dbReference type="SAM" id="Phobius"/>
    </source>
</evidence>
<dbReference type="EMBL" id="BAAFJT010000033">
    <property type="protein sequence ID" value="GAB0201799.1"/>
    <property type="molecule type" value="Genomic_DNA"/>
</dbReference>
<gene>
    <name evidence="15" type="ORF">GRJ2_002645500</name>
</gene>
<dbReference type="PROSITE" id="PS50835">
    <property type="entry name" value="IG_LIKE"/>
    <property type="match status" value="1"/>
</dbReference>
<evidence type="ECO:0000256" key="5">
    <source>
        <dbReference type="ARBA" id="ARBA00022737"/>
    </source>
</evidence>
<evidence type="ECO:0000256" key="4">
    <source>
        <dbReference type="ARBA" id="ARBA00022729"/>
    </source>
</evidence>
<dbReference type="CDD" id="cd00096">
    <property type="entry name" value="Ig"/>
    <property type="match status" value="1"/>
</dbReference>
<evidence type="ECO:0000256" key="11">
    <source>
        <dbReference type="ARBA" id="ARBA00023319"/>
    </source>
</evidence>
<dbReference type="SMART" id="SM00409">
    <property type="entry name" value="IG"/>
    <property type="match status" value="2"/>
</dbReference>
<feature type="transmembrane region" description="Helical" evidence="12">
    <location>
        <begin position="484"/>
        <end position="508"/>
    </location>
</feature>
<evidence type="ECO:0000313" key="16">
    <source>
        <dbReference type="Proteomes" id="UP001623348"/>
    </source>
</evidence>
<dbReference type="GO" id="GO:0016020">
    <property type="term" value="C:membrane"/>
    <property type="evidence" value="ECO:0007669"/>
    <property type="project" value="UniProtKB-SubCell"/>
</dbReference>
<dbReference type="FunFam" id="2.60.40.10:FF:000641">
    <property type="entry name" value="Intercellular adhesion molecule 1"/>
    <property type="match status" value="1"/>
</dbReference>
<proteinExistence type="inferred from homology"/>
<dbReference type="PRINTS" id="PR01472">
    <property type="entry name" value="ICAMVCAM1"/>
</dbReference>
<evidence type="ECO:0000256" key="6">
    <source>
        <dbReference type="ARBA" id="ARBA00022889"/>
    </source>
</evidence>
<sequence length="550" mass="60981">MHPAVLPLALCALVVIAGRLGASFEISLEPEVLVVEHGGSIQLKVKTTCQDPKAFGNVETSIRKQLLLAQPTEVVVKLLEVNVWNSSIIYYFNCRGKRKLFTTALIVYRSLNRVTLDPVRELEVGKSHELVCRMENVAPIRNLTVILWKGGEKLHTKTFQQYSQDEPMPVQVIHRLTAQRQDNGQTVTCQAVLDLTPYGPCFNVTSEPQTLTVYEFPEDPKLEPHIYLEMGKTVNATCTVRHVFPSVAQFELALDDRILPHSVSRDGHRATAEVSLSHSGNFSLVCTVKVGPKERWKEAIVHSYELPSPQLAISNPNTSCNQVVTINCSSAPSWPPGLKLRLRSSRWPLRSWVEGAVHLELMAREEDDGAEFTCEAQLSVGNRTLRRSSATTTLHVTYQPQMDDGSCPPSQNWTEGQDETLRCGARGNPPPLLECTKDGEPFPAGVLRPVTRAHAGTYLCQATNPLGTTVRSITVWVQYHDPDLVLLVLLPVVVAVALLAGGVGYGVYYRKKKIRQYRLQERQKQLEMQALRQPGCSEATAALNGSAQKA</sequence>
<dbReference type="InterPro" id="IPR003598">
    <property type="entry name" value="Ig_sub2"/>
</dbReference>
<dbReference type="InterPro" id="IPR047012">
    <property type="entry name" value="ICAM_VCAM"/>
</dbReference>
<evidence type="ECO:0000256" key="3">
    <source>
        <dbReference type="ARBA" id="ARBA00022692"/>
    </source>
</evidence>
<dbReference type="InterPro" id="IPR007110">
    <property type="entry name" value="Ig-like_dom"/>
</dbReference>
<comment type="caution">
    <text evidence="15">The sequence shown here is derived from an EMBL/GenBank/DDBJ whole genome shotgun (WGS) entry which is preliminary data.</text>
</comment>
<evidence type="ECO:0000256" key="1">
    <source>
        <dbReference type="ARBA" id="ARBA00004479"/>
    </source>
</evidence>
<comment type="subcellular location">
    <subcellularLocation>
        <location evidence="1">Membrane</location>
        <topology evidence="1">Single-pass type I membrane protein</topology>
    </subcellularLocation>
</comment>
<protein>
    <submittedName>
        <fullName evidence="15">Intercellular adhesion molecule 5-like</fullName>
    </submittedName>
</protein>
<feature type="chain" id="PRO_5044853471" evidence="13">
    <location>
        <begin position="24"/>
        <end position="550"/>
    </location>
</feature>
<evidence type="ECO:0000256" key="9">
    <source>
        <dbReference type="ARBA" id="ARBA00023157"/>
    </source>
</evidence>
<keyword evidence="3 12" id="KW-0812">Transmembrane</keyword>
<dbReference type="Proteomes" id="UP001623348">
    <property type="component" value="Unassembled WGS sequence"/>
</dbReference>
<keyword evidence="6" id="KW-0130">Cell adhesion</keyword>
<keyword evidence="9" id="KW-1015">Disulfide bond</keyword>
<feature type="signal peptide" evidence="13">
    <location>
        <begin position="1"/>
        <end position="23"/>
    </location>
</feature>
<evidence type="ECO:0000313" key="15">
    <source>
        <dbReference type="EMBL" id="GAB0201799.1"/>
    </source>
</evidence>
<keyword evidence="5" id="KW-0677">Repeat</keyword>
<evidence type="ECO:0000259" key="14">
    <source>
        <dbReference type="PROSITE" id="PS50835"/>
    </source>
</evidence>
<keyword evidence="7 12" id="KW-1133">Transmembrane helix</keyword>
<dbReference type="InterPro" id="IPR013783">
    <property type="entry name" value="Ig-like_fold"/>
</dbReference>
<dbReference type="PANTHER" id="PTHR13771:SF9">
    <property type="entry name" value="INTERCELLULAR ADHESION MOLECULE 5"/>
    <property type="match status" value="1"/>
</dbReference>
<dbReference type="Gene3D" id="2.60.40.10">
    <property type="entry name" value="Immunoglobulins"/>
    <property type="match status" value="5"/>
</dbReference>
<name>A0ABC9XW98_GRUJA</name>
<evidence type="ECO:0000256" key="8">
    <source>
        <dbReference type="ARBA" id="ARBA00023136"/>
    </source>
</evidence>
<keyword evidence="4 13" id="KW-0732">Signal</keyword>
<dbReference type="Pfam" id="PF13927">
    <property type="entry name" value="Ig_3"/>
    <property type="match status" value="1"/>
</dbReference>
<keyword evidence="8 12" id="KW-0472">Membrane</keyword>
<evidence type="ECO:0000256" key="2">
    <source>
        <dbReference type="ARBA" id="ARBA00005925"/>
    </source>
</evidence>
<keyword evidence="16" id="KW-1185">Reference proteome</keyword>
<organism evidence="15 16">
    <name type="scientific">Grus japonensis</name>
    <name type="common">Japanese crane</name>
    <name type="synonym">Red-crowned crane</name>
    <dbReference type="NCBI Taxonomy" id="30415"/>
    <lineage>
        <taxon>Eukaryota</taxon>
        <taxon>Metazoa</taxon>
        <taxon>Chordata</taxon>
        <taxon>Craniata</taxon>
        <taxon>Vertebrata</taxon>
        <taxon>Euteleostomi</taxon>
        <taxon>Archelosauria</taxon>
        <taxon>Archosauria</taxon>
        <taxon>Dinosauria</taxon>
        <taxon>Saurischia</taxon>
        <taxon>Theropoda</taxon>
        <taxon>Coelurosauria</taxon>
        <taxon>Aves</taxon>
        <taxon>Neognathae</taxon>
        <taxon>Neoaves</taxon>
        <taxon>Gruiformes</taxon>
        <taxon>Gruidae</taxon>
        <taxon>Grus</taxon>
    </lineage>
</organism>
<keyword evidence="10" id="KW-0325">Glycoprotein</keyword>
<evidence type="ECO:0000256" key="10">
    <source>
        <dbReference type="ARBA" id="ARBA00023180"/>
    </source>
</evidence>
<dbReference type="InterPro" id="IPR003599">
    <property type="entry name" value="Ig_sub"/>
</dbReference>
<dbReference type="SUPFAM" id="SSF48726">
    <property type="entry name" value="Immunoglobulin"/>
    <property type="match status" value="5"/>
</dbReference>
<dbReference type="InterPro" id="IPR013768">
    <property type="entry name" value="ICAM_N"/>
</dbReference>
<accession>A0ABC9XW98</accession>
<dbReference type="PANTHER" id="PTHR13771">
    <property type="entry name" value="INTERCELLULAR ADHESION MOLECULE"/>
    <property type="match status" value="1"/>
</dbReference>
<dbReference type="InterPro" id="IPR003987">
    <property type="entry name" value="ICAM_VCAM_N"/>
</dbReference>
<dbReference type="SMART" id="SM00408">
    <property type="entry name" value="IGc2"/>
    <property type="match status" value="2"/>
</dbReference>
<reference evidence="15 16" key="1">
    <citation type="submission" date="2024-06" db="EMBL/GenBank/DDBJ databases">
        <title>The draft genome of Grus japonensis, version 3.</title>
        <authorList>
            <person name="Nabeshima K."/>
            <person name="Suzuki S."/>
            <person name="Onuma M."/>
        </authorList>
    </citation>
    <scope>NUCLEOTIDE SEQUENCE [LARGE SCALE GENOMIC DNA]</scope>
    <source>
        <strain evidence="15 16">451A</strain>
    </source>
</reference>
<dbReference type="Pfam" id="PF21146">
    <property type="entry name" value="ICAM1_3_5_D2"/>
    <property type="match status" value="1"/>
</dbReference>
<evidence type="ECO:0000256" key="7">
    <source>
        <dbReference type="ARBA" id="ARBA00022989"/>
    </source>
</evidence>
<feature type="domain" description="Ig-like" evidence="14">
    <location>
        <begin position="400"/>
        <end position="474"/>
    </location>
</feature>
<dbReference type="GO" id="GO:0007155">
    <property type="term" value="P:cell adhesion"/>
    <property type="evidence" value="ECO:0007669"/>
    <property type="project" value="UniProtKB-KW"/>
</dbReference>
<keyword evidence="11" id="KW-0393">Immunoglobulin domain</keyword>
<dbReference type="InterPro" id="IPR048679">
    <property type="entry name" value="ICAM1_3_5_D2"/>
</dbReference>
<dbReference type="InterPro" id="IPR036179">
    <property type="entry name" value="Ig-like_dom_sf"/>
</dbReference>
<dbReference type="AlphaFoldDB" id="A0ABC9XW98"/>
<evidence type="ECO:0000256" key="13">
    <source>
        <dbReference type="SAM" id="SignalP"/>
    </source>
</evidence>